<evidence type="ECO:0000313" key="1">
    <source>
        <dbReference type="EMBL" id="KAG7337608.1"/>
    </source>
</evidence>
<dbReference type="AlphaFoldDB" id="A0A9K3K737"/>
<name>A0A9K3K737_9STRA</name>
<reference evidence="1" key="1">
    <citation type="journal article" date="2021" name="Sci. Rep.">
        <title>Diploid genomic architecture of Nitzschia inconspicua, an elite biomass production diatom.</title>
        <authorList>
            <person name="Oliver A."/>
            <person name="Podell S."/>
            <person name="Pinowska A."/>
            <person name="Traller J.C."/>
            <person name="Smith S.R."/>
            <person name="McClure R."/>
            <person name="Beliaev A."/>
            <person name="Bohutskyi P."/>
            <person name="Hill E.A."/>
            <person name="Rabines A."/>
            <person name="Zheng H."/>
            <person name="Allen L.Z."/>
            <person name="Kuo A."/>
            <person name="Grigoriev I.V."/>
            <person name="Allen A.E."/>
            <person name="Hazlebeck D."/>
            <person name="Allen E.E."/>
        </authorList>
    </citation>
    <scope>NUCLEOTIDE SEQUENCE</scope>
    <source>
        <strain evidence="1">Hildebrandi</strain>
    </source>
</reference>
<dbReference type="EMBL" id="JAGRRH010000079">
    <property type="protein sequence ID" value="KAG7337608.1"/>
    <property type="molecule type" value="Genomic_DNA"/>
</dbReference>
<keyword evidence="3" id="KW-1185">Reference proteome</keyword>
<accession>A0A9K3K737</accession>
<gene>
    <name evidence="2" type="ORF">IV203_021841</name>
    <name evidence="1" type="ORF">IV203_033453</name>
</gene>
<dbReference type="PANTHER" id="PTHR33324">
    <property type="entry name" value="EXPRESSED PROTEIN"/>
    <property type="match status" value="1"/>
</dbReference>
<sequence>MEEPNNNVHKCKRRGCSGVANSRCASVLCKNWVCTKCYEERVLSKFELPALPNQNDIPLVACTKKCYQNAMKDISGEGRRAWDTDTPTREYLHSSEAMLIDWLLVHGNYAKWKGNNAGISKREIQKEIADSINRKGAEMGIQRGRAAEQVGAKIFWIESKFRETKQWIENTGQGILEEIGEQSFKEKVEKERFKHFYTLELTDDVRGIEANHDAGRDSPFTPQLCQVFRFQCNVGRRPAEICQILQ</sequence>
<proteinExistence type="predicted"/>
<evidence type="ECO:0000313" key="2">
    <source>
        <dbReference type="EMBL" id="KAG7343833.1"/>
    </source>
</evidence>
<organism evidence="1 3">
    <name type="scientific">Nitzschia inconspicua</name>
    <dbReference type="NCBI Taxonomy" id="303405"/>
    <lineage>
        <taxon>Eukaryota</taxon>
        <taxon>Sar</taxon>
        <taxon>Stramenopiles</taxon>
        <taxon>Ochrophyta</taxon>
        <taxon>Bacillariophyta</taxon>
        <taxon>Bacillariophyceae</taxon>
        <taxon>Bacillariophycidae</taxon>
        <taxon>Bacillariales</taxon>
        <taxon>Bacillariaceae</taxon>
        <taxon>Nitzschia</taxon>
    </lineage>
</organism>
<evidence type="ECO:0000313" key="3">
    <source>
        <dbReference type="Proteomes" id="UP000693970"/>
    </source>
</evidence>
<comment type="caution">
    <text evidence="1">The sequence shown here is derived from an EMBL/GenBank/DDBJ whole genome shotgun (WGS) entry which is preliminary data.</text>
</comment>
<protein>
    <submittedName>
        <fullName evidence="1">Uncharacterized protein</fullName>
    </submittedName>
</protein>
<dbReference type="EMBL" id="JAGRRH010000023">
    <property type="protein sequence ID" value="KAG7343833.1"/>
    <property type="molecule type" value="Genomic_DNA"/>
</dbReference>
<reference evidence="1" key="2">
    <citation type="submission" date="2021-04" db="EMBL/GenBank/DDBJ databases">
        <authorList>
            <person name="Podell S."/>
        </authorList>
    </citation>
    <scope>NUCLEOTIDE SEQUENCE</scope>
    <source>
        <strain evidence="1">Hildebrandi</strain>
    </source>
</reference>
<dbReference type="OrthoDB" id="2595100at2759"/>
<dbReference type="Proteomes" id="UP000693970">
    <property type="component" value="Unassembled WGS sequence"/>
</dbReference>
<dbReference type="PANTHER" id="PTHR33324:SF2">
    <property type="entry name" value="MYB_SANT-LIKE DNA-BINDING DOMAIN-CONTAINING PROTEIN"/>
    <property type="match status" value="1"/>
</dbReference>